<dbReference type="PROSITE" id="PS00107">
    <property type="entry name" value="PROTEIN_KINASE_ATP"/>
    <property type="match status" value="1"/>
</dbReference>
<evidence type="ECO:0000256" key="6">
    <source>
        <dbReference type="ARBA" id="ARBA00022741"/>
    </source>
</evidence>
<dbReference type="EMBL" id="SDAM02000082">
    <property type="protein sequence ID" value="KAH6831757.1"/>
    <property type="molecule type" value="Genomic_DNA"/>
</dbReference>
<feature type="binding site" evidence="12">
    <location>
        <position position="142"/>
    </location>
    <ligand>
        <name>ATP</name>
        <dbReference type="ChEBI" id="CHEBI:30616"/>
    </ligand>
</feature>
<dbReference type="InterPro" id="IPR008271">
    <property type="entry name" value="Ser/Thr_kinase_AS"/>
</dbReference>
<keyword evidence="7" id="KW-0418">Kinase</keyword>
<protein>
    <recommendedName>
        <fullName evidence="15">Protein kinase domain-containing protein</fullName>
    </recommendedName>
</protein>
<evidence type="ECO:0000313" key="16">
    <source>
        <dbReference type="EMBL" id="KAH6831757.1"/>
    </source>
</evidence>
<evidence type="ECO:0000256" key="2">
    <source>
        <dbReference type="ARBA" id="ARBA00022527"/>
    </source>
</evidence>
<evidence type="ECO:0000256" key="7">
    <source>
        <dbReference type="ARBA" id="ARBA00022777"/>
    </source>
</evidence>
<keyword evidence="2 13" id="KW-0723">Serine/threonine-protein kinase</keyword>
<comment type="caution">
    <text evidence="16">The sequence shown here is derived from an EMBL/GenBank/DDBJ whole genome shotgun (WGS) entry which is preliminary data.</text>
</comment>
<evidence type="ECO:0000313" key="17">
    <source>
        <dbReference type="Proteomes" id="UP001190926"/>
    </source>
</evidence>
<keyword evidence="3" id="KW-0808">Transferase</keyword>
<keyword evidence="4 14" id="KW-0812">Transmembrane</keyword>
<dbReference type="InterPro" id="IPR045874">
    <property type="entry name" value="LRK10/LRL21-25-like"/>
</dbReference>
<reference evidence="16 17" key="1">
    <citation type="journal article" date="2021" name="Nat. Commun.">
        <title>Incipient diploidization of the medicinal plant Perilla within 10,000 years.</title>
        <authorList>
            <person name="Zhang Y."/>
            <person name="Shen Q."/>
            <person name="Leng L."/>
            <person name="Zhang D."/>
            <person name="Chen S."/>
            <person name="Shi Y."/>
            <person name="Ning Z."/>
            <person name="Chen S."/>
        </authorList>
    </citation>
    <scope>NUCLEOTIDE SEQUENCE [LARGE SCALE GENOMIC DNA]</scope>
    <source>
        <strain evidence="17">cv. PC099</strain>
    </source>
</reference>
<evidence type="ECO:0000256" key="10">
    <source>
        <dbReference type="ARBA" id="ARBA00023136"/>
    </source>
</evidence>
<gene>
    <name evidence="16" type="ORF">C2S53_008376</name>
</gene>
<comment type="similarity">
    <text evidence="13">Belongs to the protein kinase superfamily.</text>
</comment>
<dbReference type="GO" id="GO:0005524">
    <property type="term" value="F:ATP binding"/>
    <property type="evidence" value="ECO:0007669"/>
    <property type="project" value="UniProtKB-UniRule"/>
</dbReference>
<dbReference type="Pfam" id="PF07714">
    <property type="entry name" value="PK_Tyr_Ser-Thr"/>
    <property type="match status" value="1"/>
</dbReference>
<comment type="subcellular location">
    <subcellularLocation>
        <location evidence="1">Membrane</location>
        <topology evidence="1">Single-pass type I membrane protein</topology>
    </subcellularLocation>
</comment>
<proteinExistence type="inferred from homology"/>
<dbReference type="PROSITE" id="PS00108">
    <property type="entry name" value="PROTEIN_KINASE_ST"/>
    <property type="match status" value="1"/>
</dbReference>
<keyword evidence="8 12" id="KW-0067">ATP-binding</keyword>
<dbReference type="GO" id="GO:0004674">
    <property type="term" value="F:protein serine/threonine kinase activity"/>
    <property type="evidence" value="ECO:0007669"/>
    <property type="project" value="UniProtKB-KW"/>
</dbReference>
<evidence type="ECO:0000256" key="12">
    <source>
        <dbReference type="PROSITE-ProRule" id="PRU10141"/>
    </source>
</evidence>
<dbReference type="AlphaFoldDB" id="A0AAD4JDK0"/>
<dbReference type="InterPro" id="IPR000719">
    <property type="entry name" value="Prot_kinase_dom"/>
</dbReference>
<dbReference type="Gene3D" id="3.30.200.20">
    <property type="entry name" value="Phosphorylase Kinase, domain 1"/>
    <property type="match status" value="1"/>
</dbReference>
<evidence type="ECO:0000256" key="11">
    <source>
        <dbReference type="ARBA" id="ARBA00023180"/>
    </source>
</evidence>
<organism evidence="16 17">
    <name type="scientific">Perilla frutescens var. hirtella</name>
    <name type="common">Perilla citriodora</name>
    <name type="synonym">Perilla setoyensis</name>
    <dbReference type="NCBI Taxonomy" id="608512"/>
    <lineage>
        <taxon>Eukaryota</taxon>
        <taxon>Viridiplantae</taxon>
        <taxon>Streptophyta</taxon>
        <taxon>Embryophyta</taxon>
        <taxon>Tracheophyta</taxon>
        <taxon>Spermatophyta</taxon>
        <taxon>Magnoliopsida</taxon>
        <taxon>eudicotyledons</taxon>
        <taxon>Gunneridae</taxon>
        <taxon>Pentapetalae</taxon>
        <taxon>asterids</taxon>
        <taxon>lamiids</taxon>
        <taxon>Lamiales</taxon>
        <taxon>Lamiaceae</taxon>
        <taxon>Nepetoideae</taxon>
        <taxon>Elsholtzieae</taxon>
        <taxon>Perilla</taxon>
    </lineage>
</organism>
<dbReference type="InterPro" id="IPR001245">
    <property type="entry name" value="Ser-Thr/Tyr_kinase_cat_dom"/>
</dbReference>
<dbReference type="PROSITE" id="PS50011">
    <property type="entry name" value="PROTEIN_KINASE_DOM"/>
    <property type="match status" value="1"/>
</dbReference>
<evidence type="ECO:0000259" key="15">
    <source>
        <dbReference type="PROSITE" id="PS50011"/>
    </source>
</evidence>
<evidence type="ECO:0000256" key="14">
    <source>
        <dbReference type="SAM" id="Phobius"/>
    </source>
</evidence>
<sequence length="459" mass="51374">MSLDDYQTPPDENFKTFNETVNKSVIVSSVITVLIAVIIAAVLIYVCKNRKRIGKDIVDDVREITAAPPPRVQANSVPICEGDAPTMERFFQELAEEKPVRFTAQQLCSFTNNYAKILGSGGYGKVYEGKFPNGTGVKVAVKVLNRGANNASFIEQQFMAEVGSIGRTHHINLVRLYGFCYDQFMSALVYEFMENGSLDKHLFNENRLLEWEKLHEIAVGTAKGIAYLHEECEKRIIHYDIKPENVLLDASFSPKVADFGLAKLCSREETHVSLTGYRGTPGYSAPEFMLRNHPITYKCDVYSFGMLLFEIVGRRRNANTGSGGGGDSIDWFPEQVWEKYEKRELVALVEGYGIEKIDEKSKAERMCIVALWCVQDSPESRPRMSAVVKMLEGGVEIVPPPKPFNYWFANALRGNSVSSQSSTTTSDGSDSYWYKKPATATAATTTPIMKKYEINVVTM</sequence>
<keyword evidence="5" id="KW-0732">Signal</keyword>
<evidence type="ECO:0000256" key="3">
    <source>
        <dbReference type="ARBA" id="ARBA00022679"/>
    </source>
</evidence>
<evidence type="ECO:0000256" key="5">
    <source>
        <dbReference type="ARBA" id="ARBA00022729"/>
    </source>
</evidence>
<name>A0AAD4JDK0_PERFH</name>
<dbReference type="SMART" id="SM00220">
    <property type="entry name" value="S_TKc"/>
    <property type="match status" value="1"/>
</dbReference>
<dbReference type="FunFam" id="1.10.510.10:FF:000537">
    <property type="entry name" value="Putative receptor-like protein kinase"/>
    <property type="match status" value="1"/>
</dbReference>
<evidence type="ECO:0000256" key="8">
    <source>
        <dbReference type="ARBA" id="ARBA00022840"/>
    </source>
</evidence>
<feature type="domain" description="Protein kinase" evidence="15">
    <location>
        <begin position="112"/>
        <end position="408"/>
    </location>
</feature>
<dbReference type="Proteomes" id="UP001190926">
    <property type="component" value="Unassembled WGS sequence"/>
</dbReference>
<keyword evidence="17" id="KW-1185">Reference proteome</keyword>
<feature type="transmembrane region" description="Helical" evidence="14">
    <location>
        <begin position="25"/>
        <end position="47"/>
    </location>
</feature>
<dbReference type="InterPro" id="IPR011009">
    <property type="entry name" value="Kinase-like_dom_sf"/>
</dbReference>
<evidence type="ECO:0000256" key="13">
    <source>
        <dbReference type="RuleBase" id="RU000304"/>
    </source>
</evidence>
<keyword evidence="10 14" id="KW-0472">Membrane</keyword>
<keyword evidence="6 12" id="KW-0547">Nucleotide-binding</keyword>
<dbReference type="PANTHER" id="PTHR27009">
    <property type="entry name" value="RUST RESISTANCE KINASE LR10-RELATED"/>
    <property type="match status" value="1"/>
</dbReference>
<evidence type="ECO:0000256" key="9">
    <source>
        <dbReference type="ARBA" id="ARBA00022989"/>
    </source>
</evidence>
<keyword evidence="11" id="KW-0325">Glycoprotein</keyword>
<evidence type="ECO:0000256" key="1">
    <source>
        <dbReference type="ARBA" id="ARBA00004479"/>
    </source>
</evidence>
<evidence type="ECO:0000256" key="4">
    <source>
        <dbReference type="ARBA" id="ARBA00022692"/>
    </source>
</evidence>
<accession>A0AAD4JDK0</accession>
<dbReference type="Gene3D" id="1.10.510.10">
    <property type="entry name" value="Transferase(Phosphotransferase) domain 1"/>
    <property type="match status" value="1"/>
</dbReference>
<dbReference type="InterPro" id="IPR017441">
    <property type="entry name" value="Protein_kinase_ATP_BS"/>
</dbReference>
<dbReference type="GO" id="GO:0016020">
    <property type="term" value="C:membrane"/>
    <property type="evidence" value="ECO:0007669"/>
    <property type="project" value="UniProtKB-SubCell"/>
</dbReference>
<keyword evidence="9 14" id="KW-1133">Transmembrane helix</keyword>
<dbReference type="SUPFAM" id="SSF56112">
    <property type="entry name" value="Protein kinase-like (PK-like)"/>
    <property type="match status" value="1"/>
</dbReference>